<keyword evidence="6" id="KW-1185">Reference proteome</keyword>
<dbReference type="Pfam" id="PF06719">
    <property type="entry name" value="AraC_N"/>
    <property type="match status" value="1"/>
</dbReference>
<reference evidence="6" key="1">
    <citation type="submission" date="2011-03" db="EMBL/GenBank/DDBJ databases">
        <authorList>
            <person name="Voget S."/>
            <person name="Streit W.R."/>
            <person name="Jaeger K.E."/>
            <person name="Daniel R."/>
        </authorList>
    </citation>
    <scope>NUCLEOTIDE SEQUENCE [LARGE SCALE GENOMIC DNA]</scope>
    <source>
        <strain evidence="6">PG1</strain>
    </source>
</reference>
<dbReference type="PROSITE" id="PS01124">
    <property type="entry name" value="HTH_ARAC_FAMILY_2"/>
    <property type="match status" value="1"/>
</dbReference>
<dbReference type="SUPFAM" id="SSF46689">
    <property type="entry name" value="Homeodomain-like"/>
    <property type="match status" value="2"/>
</dbReference>
<dbReference type="EMBL" id="CP002581">
    <property type="protein sequence ID" value="AJK50484.1"/>
    <property type="molecule type" value="Genomic_DNA"/>
</dbReference>
<accession>A0A0B6S7S7</accession>
<evidence type="ECO:0000259" key="4">
    <source>
        <dbReference type="PROSITE" id="PS01124"/>
    </source>
</evidence>
<dbReference type="InterPro" id="IPR018062">
    <property type="entry name" value="HTH_AraC-typ_CS"/>
</dbReference>
<dbReference type="GO" id="GO:0043565">
    <property type="term" value="F:sequence-specific DNA binding"/>
    <property type="evidence" value="ECO:0007669"/>
    <property type="project" value="InterPro"/>
</dbReference>
<reference evidence="5 6" key="2">
    <citation type="journal article" date="2016" name="Appl. Microbiol. Biotechnol.">
        <title>Mutations improving production and secretion of extracellular lipase by Burkholderia glumae PG1.</title>
        <authorList>
            <person name="Knapp A."/>
            <person name="Voget S."/>
            <person name="Gao R."/>
            <person name="Zaburannyi N."/>
            <person name="Krysciak D."/>
            <person name="Breuer M."/>
            <person name="Hauer B."/>
            <person name="Streit W.R."/>
            <person name="Muller R."/>
            <person name="Daniel R."/>
            <person name="Jaeger K.E."/>
        </authorList>
    </citation>
    <scope>NUCLEOTIDE SEQUENCE [LARGE SCALE GENOMIC DNA]</scope>
    <source>
        <strain evidence="5 6">PG1</strain>
    </source>
</reference>
<dbReference type="PANTHER" id="PTHR43436">
    <property type="entry name" value="ARAC-FAMILY TRANSCRIPTIONAL REGULATOR"/>
    <property type="match status" value="1"/>
</dbReference>
<dbReference type="GO" id="GO:0003700">
    <property type="term" value="F:DNA-binding transcription factor activity"/>
    <property type="evidence" value="ECO:0007669"/>
    <property type="project" value="InterPro"/>
</dbReference>
<dbReference type="InterPro" id="IPR018060">
    <property type="entry name" value="HTH_AraC"/>
</dbReference>
<dbReference type="RefSeq" id="WP_042628762.1">
    <property type="nucleotide sequence ID" value="NZ_CP002581.1"/>
</dbReference>
<dbReference type="AlphaFoldDB" id="A0A0B6S7S7"/>
<dbReference type="HOGENOM" id="CLU_000445_100_0_4"/>
<proteinExistence type="predicted"/>
<dbReference type="Pfam" id="PF12833">
    <property type="entry name" value="HTH_18"/>
    <property type="match status" value="1"/>
</dbReference>
<dbReference type="KEGG" id="bgp:BGL_2c24280"/>
<sequence length="307" mass="33713">MTPNPLLDAVQRYTDRRPGEDLHLTGIDGVAIVRATRERPQTHLILRPALCLVLQGAKQTRFGARDFLYRAGEMLVVGVEMPAIGRIVEGSKAAPYFGLSIELDMTVMAAVLEAFDAPPPAAGHTGPGVFVETLRAEIADCALRAIRLLDTPHAIPVLYPGIMRELCYWLLAGPRGGEIVGMMLANGQAERVVRAIHALREGFAASIRIDDLARLARMSPSAFHRQFKALTSMTPLQYQKQLRLLEARRLIANDVLKVEEAAFRVGYESPSQFSREYSRMFGISPKRDASGLLAAMRDGRRLAASGP</sequence>
<evidence type="ECO:0000313" key="6">
    <source>
        <dbReference type="Proteomes" id="UP000031838"/>
    </source>
</evidence>
<keyword evidence="1" id="KW-0805">Transcription regulation</keyword>
<evidence type="ECO:0000256" key="3">
    <source>
        <dbReference type="ARBA" id="ARBA00023163"/>
    </source>
</evidence>
<dbReference type="Proteomes" id="UP000031838">
    <property type="component" value="Chromosome 2"/>
</dbReference>
<dbReference type="PANTHER" id="PTHR43436:SF1">
    <property type="entry name" value="TRANSCRIPTIONAL REGULATORY PROTEIN"/>
    <property type="match status" value="1"/>
</dbReference>
<dbReference type="InterPro" id="IPR009594">
    <property type="entry name" value="Tscrpt_reg_HTH_AraC_N"/>
</dbReference>
<keyword evidence="3" id="KW-0804">Transcription</keyword>
<keyword evidence="2" id="KW-0238">DNA-binding</keyword>
<name>A0A0B6S7S7_BURPL</name>
<feature type="domain" description="HTH araC/xylS-type" evidence="4">
    <location>
        <begin position="193"/>
        <end position="291"/>
    </location>
</feature>
<dbReference type="SMART" id="SM00342">
    <property type="entry name" value="HTH_ARAC"/>
    <property type="match status" value="1"/>
</dbReference>
<dbReference type="Gene3D" id="1.10.10.60">
    <property type="entry name" value="Homeodomain-like"/>
    <property type="match status" value="2"/>
</dbReference>
<dbReference type="PROSITE" id="PS00041">
    <property type="entry name" value="HTH_ARAC_FAMILY_1"/>
    <property type="match status" value="1"/>
</dbReference>
<dbReference type="InterPro" id="IPR009057">
    <property type="entry name" value="Homeodomain-like_sf"/>
</dbReference>
<protein>
    <submittedName>
        <fullName evidence="5">Transcriptional regulator AraC family</fullName>
    </submittedName>
</protein>
<gene>
    <name evidence="5" type="ORF">BGL_2c24280</name>
</gene>
<evidence type="ECO:0000313" key="5">
    <source>
        <dbReference type="EMBL" id="AJK50484.1"/>
    </source>
</evidence>
<evidence type="ECO:0000256" key="2">
    <source>
        <dbReference type="ARBA" id="ARBA00023125"/>
    </source>
</evidence>
<evidence type="ECO:0000256" key="1">
    <source>
        <dbReference type="ARBA" id="ARBA00023015"/>
    </source>
</evidence>
<organism evidence="5 6">
    <name type="scientific">Burkholderia plantarii</name>
    <dbReference type="NCBI Taxonomy" id="41899"/>
    <lineage>
        <taxon>Bacteria</taxon>
        <taxon>Pseudomonadati</taxon>
        <taxon>Pseudomonadota</taxon>
        <taxon>Betaproteobacteria</taxon>
        <taxon>Burkholderiales</taxon>
        <taxon>Burkholderiaceae</taxon>
        <taxon>Burkholderia</taxon>
    </lineage>
</organism>